<dbReference type="AlphaFoldDB" id="A0A6J7UEW6"/>
<evidence type="ECO:0000313" key="4">
    <source>
        <dbReference type="EMBL" id="CAB4775081.1"/>
    </source>
</evidence>
<dbReference type="Pfam" id="PF00582">
    <property type="entry name" value="Usp"/>
    <property type="match status" value="1"/>
</dbReference>
<proteinExistence type="inferred from homology"/>
<evidence type="ECO:0000313" key="3">
    <source>
        <dbReference type="EMBL" id="CAB4698940.1"/>
    </source>
</evidence>
<dbReference type="Gene3D" id="3.40.50.12370">
    <property type="match status" value="1"/>
</dbReference>
<evidence type="ECO:0000313" key="6">
    <source>
        <dbReference type="EMBL" id="CAB5064493.1"/>
    </source>
</evidence>
<dbReference type="EMBL" id="CAEZXX010000021">
    <property type="protein sequence ID" value="CAB4698940.1"/>
    <property type="molecule type" value="Genomic_DNA"/>
</dbReference>
<dbReference type="EMBL" id="CAEZYY010000076">
    <property type="protein sequence ID" value="CAB4775081.1"/>
    <property type="molecule type" value="Genomic_DNA"/>
</dbReference>
<sequence length="154" mass="16644">MPNASAARRIVVGVDESDASVDALRWAVEDAKRDGALVDIVGVWDVEPVNVGIEQVVLTTPHGQPAERLARLDQVVEWIQPERDGVRYEVEVLSGDTGLALLDRAQGASLLVLGRPHRLGIPFGSHMVNHVLKHATCPVVLVPSRAQVIVESAR</sequence>
<dbReference type="EMBL" id="CAFBLR010000249">
    <property type="protein sequence ID" value="CAB4885591.1"/>
    <property type="molecule type" value="Genomic_DNA"/>
</dbReference>
<reference evidence="6" key="1">
    <citation type="submission" date="2020-05" db="EMBL/GenBank/DDBJ databases">
        <authorList>
            <person name="Chiriac C."/>
            <person name="Salcher M."/>
            <person name="Ghai R."/>
            <person name="Kavagutti S V."/>
        </authorList>
    </citation>
    <scope>NUCLEOTIDE SEQUENCE</scope>
</reference>
<dbReference type="PANTHER" id="PTHR46268:SF6">
    <property type="entry name" value="UNIVERSAL STRESS PROTEIN UP12"/>
    <property type="match status" value="1"/>
</dbReference>
<accession>A0A6J7UEW6</accession>
<evidence type="ECO:0000256" key="1">
    <source>
        <dbReference type="ARBA" id="ARBA00008791"/>
    </source>
</evidence>
<dbReference type="SUPFAM" id="SSF52402">
    <property type="entry name" value="Adenine nucleotide alpha hydrolases-like"/>
    <property type="match status" value="1"/>
</dbReference>
<comment type="similarity">
    <text evidence="1">Belongs to the universal stress protein A family.</text>
</comment>
<protein>
    <submittedName>
        <fullName evidence="6">Unannotated protein</fullName>
    </submittedName>
</protein>
<evidence type="ECO:0000313" key="5">
    <source>
        <dbReference type="EMBL" id="CAB4885591.1"/>
    </source>
</evidence>
<dbReference type="InterPro" id="IPR006016">
    <property type="entry name" value="UspA"/>
</dbReference>
<evidence type="ECO:0000259" key="2">
    <source>
        <dbReference type="Pfam" id="PF00582"/>
    </source>
</evidence>
<feature type="domain" description="UspA" evidence="2">
    <location>
        <begin position="8"/>
        <end position="143"/>
    </location>
</feature>
<gene>
    <name evidence="3" type="ORF">UFOPK2602_00472</name>
    <name evidence="4" type="ORF">UFOPK2806_02660</name>
    <name evidence="5" type="ORF">UFOPK3417_01882</name>
    <name evidence="6" type="ORF">UFOPK4306_01408</name>
</gene>
<organism evidence="6">
    <name type="scientific">freshwater metagenome</name>
    <dbReference type="NCBI Taxonomy" id="449393"/>
    <lineage>
        <taxon>unclassified sequences</taxon>
        <taxon>metagenomes</taxon>
        <taxon>ecological metagenomes</taxon>
    </lineage>
</organism>
<dbReference type="PANTHER" id="PTHR46268">
    <property type="entry name" value="STRESS RESPONSE PROTEIN NHAX"/>
    <property type="match status" value="1"/>
</dbReference>
<dbReference type="EMBL" id="CAFBQP010000051">
    <property type="protein sequence ID" value="CAB5064493.1"/>
    <property type="molecule type" value="Genomic_DNA"/>
</dbReference>
<name>A0A6J7UEW6_9ZZZZ</name>